<evidence type="ECO:0000313" key="1">
    <source>
        <dbReference type="EMBL" id="JAE17308.1"/>
    </source>
</evidence>
<dbReference type="EMBL" id="GBRH01180588">
    <property type="protein sequence ID" value="JAE17308.1"/>
    <property type="molecule type" value="Transcribed_RNA"/>
</dbReference>
<reference evidence="1" key="2">
    <citation type="journal article" date="2015" name="Data Brief">
        <title>Shoot transcriptome of the giant reed, Arundo donax.</title>
        <authorList>
            <person name="Barrero R.A."/>
            <person name="Guerrero F.D."/>
            <person name="Moolhuijzen P."/>
            <person name="Goolsby J.A."/>
            <person name="Tidwell J."/>
            <person name="Bellgard S.E."/>
            <person name="Bellgard M.I."/>
        </authorList>
    </citation>
    <scope>NUCLEOTIDE SEQUENCE</scope>
    <source>
        <tissue evidence="1">Shoot tissue taken approximately 20 cm above the soil surface</tissue>
    </source>
</reference>
<dbReference type="AlphaFoldDB" id="A0A0A9G9C6"/>
<proteinExistence type="predicted"/>
<accession>A0A0A9G9C6</accession>
<organism evidence="1">
    <name type="scientific">Arundo donax</name>
    <name type="common">Giant reed</name>
    <name type="synonym">Donax arundinaceus</name>
    <dbReference type="NCBI Taxonomy" id="35708"/>
    <lineage>
        <taxon>Eukaryota</taxon>
        <taxon>Viridiplantae</taxon>
        <taxon>Streptophyta</taxon>
        <taxon>Embryophyta</taxon>
        <taxon>Tracheophyta</taxon>
        <taxon>Spermatophyta</taxon>
        <taxon>Magnoliopsida</taxon>
        <taxon>Liliopsida</taxon>
        <taxon>Poales</taxon>
        <taxon>Poaceae</taxon>
        <taxon>PACMAD clade</taxon>
        <taxon>Arundinoideae</taxon>
        <taxon>Arundineae</taxon>
        <taxon>Arundo</taxon>
    </lineage>
</organism>
<protein>
    <submittedName>
        <fullName evidence="1">Uncharacterized protein</fullName>
    </submittedName>
</protein>
<name>A0A0A9G9C6_ARUDO</name>
<reference evidence="1" key="1">
    <citation type="submission" date="2014-09" db="EMBL/GenBank/DDBJ databases">
        <authorList>
            <person name="Magalhaes I.L.F."/>
            <person name="Oliveira U."/>
            <person name="Santos F.R."/>
            <person name="Vidigal T.H.D.A."/>
            <person name="Brescovit A.D."/>
            <person name="Santos A.J."/>
        </authorList>
    </citation>
    <scope>NUCLEOTIDE SEQUENCE</scope>
    <source>
        <tissue evidence="1">Shoot tissue taken approximately 20 cm above the soil surface</tissue>
    </source>
</reference>
<sequence length="31" mass="3703">MVLKTVKNRSETAVFEVIKPVQFYIRTVYRS</sequence>